<comment type="caution">
    <text evidence="7">The sequence shown here is derived from an EMBL/GenBank/DDBJ whole genome shotgun (WGS) entry which is preliminary data.</text>
</comment>
<feature type="domain" description="FAD/NAD(P)-binding" evidence="6">
    <location>
        <begin position="3"/>
        <end position="314"/>
    </location>
</feature>
<proteinExistence type="inferred from homology"/>
<dbReference type="SUPFAM" id="SSF51905">
    <property type="entry name" value="FAD/NAD(P)-binding domain"/>
    <property type="match status" value="1"/>
</dbReference>
<name>A0ABV9G1C3_9ACTN</name>
<sequence length="404" mass="42706">MKNILVIGGGYAGVWSAVGAVRTARENGIPESELQVTLVSGGDDLTVRPRLYEADPEKMRVPLDRILGPIGVRRVAATVTAIDTENRSVTAVDRVGLTSVLTYDRLVLATGSRLVRPEFPGAEAMFNVDTLPAAAALDNHVRRLPEMASREGRFTAVVIGSGMVGIEAATEIIGRLKAIAAAAGSADEARVILVERADVIAPEFGAAPRPHIVDALESLGIEQRLNSTAEFVSQNEVRLSDGEVIPAATVLWTAGMVASPLTALIPAERDRLGRLHVDEYLRVVGVPDVYAAGDTAAAAAEDGHTVLQSCQHAQPLGKSAGHNVAADLFGADMVPFSPVDPYGTTLDLGPAGALVCQGWDRQVAMTGQEAKKIKALVNTQMIYPPVDDVAALFKMADYRYSPMA</sequence>
<dbReference type="PRINTS" id="PR00411">
    <property type="entry name" value="PNDRDTASEI"/>
</dbReference>
<comment type="cofactor">
    <cofactor evidence="1">
        <name>FAD</name>
        <dbReference type="ChEBI" id="CHEBI:57692"/>
    </cofactor>
</comment>
<keyword evidence="4" id="KW-0274">FAD</keyword>
<dbReference type="Gene3D" id="3.50.50.100">
    <property type="match status" value="1"/>
</dbReference>
<evidence type="ECO:0000256" key="5">
    <source>
        <dbReference type="ARBA" id="ARBA00023002"/>
    </source>
</evidence>
<evidence type="ECO:0000256" key="1">
    <source>
        <dbReference type="ARBA" id="ARBA00001974"/>
    </source>
</evidence>
<keyword evidence="8" id="KW-1185">Reference proteome</keyword>
<dbReference type="PRINTS" id="PR00368">
    <property type="entry name" value="FADPNR"/>
</dbReference>
<dbReference type="InterPro" id="IPR051169">
    <property type="entry name" value="NADH-Q_oxidoreductase"/>
</dbReference>
<dbReference type="EMBL" id="JBHSFE010000006">
    <property type="protein sequence ID" value="MFC4607303.1"/>
    <property type="molecule type" value="Genomic_DNA"/>
</dbReference>
<evidence type="ECO:0000313" key="8">
    <source>
        <dbReference type="Proteomes" id="UP001595993"/>
    </source>
</evidence>
<organism evidence="7 8">
    <name type="scientific">Streptomyces maoxianensis</name>
    <dbReference type="NCBI Taxonomy" id="1459942"/>
    <lineage>
        <taxon>Bacteria</taxon>
        <taxon>Bacillati</taxon>
        <taxon>Actinomycetota</taxon>
        <taxon>Actinomycetes</taxon>
        <taxon>Kitasatosporales</taxon>
        <taxon>Streptomycetaceae</taxon>
        <taxon>Streptomyces</taxon>
    </lineage>
</organism>
<comment type="similarity">
    <text evidence="2">Belongs to the NADH dehydrogenase family.</text>
</comment>
<keyword evidence="5 7" id="KW-0560">Oxidoreductase</keyword>
<dbReference type="InterPro" id="IPR036188">
    <property type="entry name" value="FAD/NAD-bd_sf"/>
</dbReference>
<reference evidence="8" key="1">
    <citation type="journal article" date="2019" name="Int. J. Syst. Evol. Microbiol.">
        <title>The Global Catalogue of Microorganisms (GCM) 10K type strain sequencing project: providing services to taxonomists for standard genome sequencing and annotation.</title>
        <authorList>
            <consortium name="The Broad Institute Genomics Platform"/>
            <consortium name="The Broad Institute Genome Sequencing Center for Infectious Disease"/>
            <person name="Wu L."/>
            <person name="Ma J."/>
        </authorList>
    </citation>
    <scope>NUCLEOTIDE SEQUENCE [LARGE SCALE GENOMIC DNA]</scope>
    <source>
        <strain evidence="8">CGMCC 4.7139</strain>
    </source>
</reference>
<evidence type="ECO:0000259" key="6">
    <source>
        <dbReference type="Pfam" id="PF07992"/>
    </source>
</evidence>
<dbReference type="PANTHER" id="PTHR42913">
    <property type="entry name" value="APOPTOSIS-INDUCING FACTOR 1"/>
    <property type="match status" value="1"/>
</dbReference>
<dbReference type="Proteomes" id="UP001595993">
    <property type="component" value="Unassembled WGS sequence"/>
</dbReference>
<dbReference type="GO" id="GO:0016491">
    <property type="term" value="F:oxidoreductase activity"/>
    <property type="evidence" value="ECO:0007669"/>
    <property type="project" value="UniProtKB-KW"/>
</dbReference>
<evidence type="ECO:0000313" key="7">
    <source>
        <dbReference type="EMBL" id="MFC4607303.1"/>
    </source>
</evidence>
<evidence type="ECO:0000256" key="4">
    <source>
        <dbReference type="ARBA" id="ARBA00022827"/>
    </source>
</evidence>
<dbReference type="InterPro" id="IPR023753">
    <property type="entry name" value="FAD/NAD-binding_dom"/>
</dbReference>
<evidence type="ECO:0000256" key="3">
    <source>
        <dbReference type="ARBA" id="ARBA00022630"/>
    </source>
</evidence>
<dbReference type="PANTHER" id="PTHR42913:SF3">
    <property type="entry name" value="64 KDA MITOCHONDRIAL NADH DEHYDROGENASE (EUROFUNG)"/>
    <property type="match status" value="1"/>
</dbReference>
<protein>
    <submittedName>
        <fullName evidence="7">NAD(P)/FAD-dependent oxidoreductase</fullName>
        <ecNumber evidence="7">1.6.5.-</ecNumber>
    </submittedName>
</protein>
<dbReference type="Pfam" id="PF07992">
    <property type="entry name" value="Pyr_redox_2"/>
    <property type="match status" value="1"/>
</dbReference>
<dbReference type="EC" id="1.6.5.-" evidence="7"/>
<dbReference type="RefSeq" id="WP_381192200.1">
    <property type="nucleotide sequence ID" value="NZ_JBHSFE010000006.1"/>
</dbReference>
<evidence type="ECO:0000256" key="2">
    <source>
        <dbReference type="ARBA" id="ARBA00005272"/>
    </source>
</evidence>
<gene>
    <name evidence="7" type="ORF">ACFO9E_05650</name>
</gene>
<accession>A0ABV9G1C3</accession>
<keyword evidence="3" id="KW-0285">Flavoprotein</keyword>